<evidence type="ECO:0000313" key="3">
    <source>
        <dbReference type="Proteomes" id="UP001164909"/>
    </source>
</evidence>
<dbReference type="PANTHER" id="PTHR30217">
    <property type="entry name" value="PEPTIDASE U32 FAMILY"/>
    <property type="match status" value="1"/>
</dbReference>
<proteinExistence type="predicted"/>
<dbReference type="RefSeq" id="WP_045168434.1">
    <property type="nucleotide sequence ID" value="NZ_CP113865.1"/>
</dbReference>
<sequence>MGRVELLSPAGGFEELIAAIQSGADAVYIGAKEFSARSYAKNFSEDELIRAIDYCHERGKRIYLAINTLIYDEEIERALRLLELAYKEGIDAAIVQDLGLVDIIKREFADLPIHASTQMTIHSTPGANVLFQLGVKRVVLARELGIDEIKNIKKGSGIEVEVFVHGALCISYSGQCLFSSILFKRSGNRGQCAQPCRLYYKLLDKDKNVTDESYVLSPKDICLLEYVPDLIRAGVDSFKIEGRLKDKYYVHTVTSIYRKYIDMYYEKGRIEIDREDKNKLFLVFNRGNFSSGYFENPSYENLIFRLAPNNTGLLIGSFYFKDGRVFVKTSYDFTNGDIIAFRNHKFEEVLLEVSGNVAKKNASIFEVDIDPKRKEALRNFSQGKVFLVKSKKLEDEIDRVLKREKKFRQVDFEVTIKRGESIKAVARADHFEAFATGPVPQQAQSKPTTYKNVLDSFSKLGGTVFEPGEFKADIDHNLFVRVSDLNLLRKEVIEKLSETIVLSFKRDLQKPLEVFSYSPEIQACKKKTLPEKFSFVVDSYLQYRKVKEFLNLHRIENCDIYIPYTLIFEHEFSEDDIVYFDRVTHDSDLEKVDVEALKKRGFKRVLIRNLGQYQLLKGHFDLYFDYSFNVVNSFAVNFAKNLGAKRICLSCELSKKQLERIWERSSDDLEIEVIVFWRIPLMINKLKFFEKGSYLQDRKGELLKLISTQTLKNEILNPAILYIDDKAVPADVIRFDFTGFCADEITDVLENYFESKSVNFKFTKGYY</sequence>
<protein>
    <submittedName>
        <fullName evidence="2">U32 family peptidase</fullName>
    </submittedName>
</protein>
<dbReference type="Pfam" id="PF12392">
    <property type="entry name" value="DUF3656"/>
    <property type="match status" value="1"/>
</dbReference>
<dbReference type="InterPro" id="IPR051454">
    <property type="entry name" value="RNA/ubiquinone_mod_enzymes"/>
</dbReference>
<dbReference type="Proteomes" id="UP001164909">
    <property type="component" value="Chromosome"/>
</dbReference>
<dbReference type="PANTHER" id="PTHR30217:SF10">
    <property type="entry name" value="23S RRNA 5-HYDROXYCYTIDINE C2501 SYNTHASE"/>
    <property type="match status" value="1"/>
</dbReference>
<dbReference type="InterPro" id="IPR020988">
    <property type="entry name" value="Pept_U32_collagenase"/>
</dbReference>
<reference evidence="2" key="1">
    <citation type="submission" date="2022-12" db="EMBL/GenBank/DDBJ databases">
        <authorList>
            <person name="Bing R.G."/>
            <person name="Willard D.J."/>
            <person name="Manesh M.J.H."/>
            <person name="Laemthong T."/>
            <person name="Crosby J.R."/>
            <person name="Kelly R.M."/>
        </authorList>
    </citation>
    <scope>NUCLEOTIDE SEQUENCE</scope>
    <source>
        <strain evidence="2">DSM 8990</strain>
    </source>
</reference>
<evidence type="ECO:0000313" key="2">
    <source>
        <dbReference type="EMBL" id="WAM34070.1"/>
    </source>
</evidence>
<feature type="domain" description="Peptidase U32 collagenase" evidence="1">
    <location>
        <begin position="385"/>
        <end position="500"/>
    </location>
</feature>
<keyword evidence="3" id="KW-1185">Reference proteome</keyword>
<dbReference type="InterPro" id="IPR001539">
    <property type="entry name" value="Peptidase_U32"/>
</dbReference>
<dbReference type="Pfam" id="PF01136">
    <property type="entry name" value="Peptidase_U32"/>
    <property type="match status" value="2"/>
</dbReference>
<organism evidence="2 3">
    <name type="scientific">Caldicellulosiruptor morganii</name>
    <dbReference type="NCBI Taxonomy" id="1387555"/>
    <lineage>
        <taxon>Bacteria</taxon>
        <taxon>Bacillati</taxon>
        <taxon>Bacillota</taxon>
        <taxon>Bacillota incertae sedis</taxon>
        <taxon>Caldicellulosiruptorales</taxon>
        <taxon>Caldicellulosiruptoraceae</taxon>
        <taxon>Caldicellulosiruptor</taxon>
    </lineage>
</organism>
<accession>A0ABY7BNH1</accession>
<dbReference type="EMBL" id="CP113865">
    <property type="protein sequence ID" value="WAM34070.1"/>
    <property type="molecule type" value="Genomic_DNA"/>
</dbReference>
<gene>
    <name evidence="2" type="ORF">OTK00_000226</name>
</gene>
<evidence type="ECO:0000259" key="1">
    <source>
        <dbReference type="Pfam" id="PF12392"/>
    </source>
</evidence>
<name>A0ABY7BNH1_9FIRM</name>